<dbReference type="Proteomes" id="UP000008281">
    <property type="component" value="Unassembled WGS sequence"/>
</dbReference>
<dbReference type="Pfam" id="PF01585">
    <property type="entry name" value="G-patch"/>
    <property type="match status" value="1"/>
</dbReference>
<dbReference type="STRING" id="31234.A1XDB8"/>
<comment type="function">
    <text evidence="7">May be involved in pre-mRNA splicing.</text>
</comment>
<dbReference type="PANTHER" id="PTHR23329">
    <property type="entry name" value="TUFTELIN-INTERACTING PROTEIN 11-RELATED"/>
    <property type="match status" value="1"/>
</dbReference>
<keyword evidence="4 7" id="KW-0747">Spliceosome</keyword>
<dbReference type="Pfam" id="PF07842">
    <property type="entry name" value="GCFC"/>
    <property type="match status" value="1"/>
</dbReference>
<evidence type="ECO:0000313" key="10">
    <source>
        <dbReference type="EMBL" id="ABC69943.1"/>
    </source>
</evidence>
<feature type="compositionally biased region" description="Polar residues" evidence="8">
    <location>
        <begin position="131"/>
        <end position="141"/>
    </location>
</feature>
<dbReference type="AlphaFoldDB" id="A1XDB8"/>
<keyword evidence="12" id="KW-1185">Reference proteome</keyword>
<evidence type="ECO:0000259" key="9">
    <source>
        <dbReference type="PROSITE" id="PS50174"/>
    </source>
</evidence>
<evidence type="ECO:0000256" key="2">
    <source>
        <dbReference type="ARBA" id="ARBA00010900"/>
    </source>
</evidence>
<dbReference type="GO" id="GO:0000390">
    <property type="term" value="P:spliceosomal complex disassembly"/>
    <property type="evidence" value="ECO:0007669"/>
    <property type="project" value="InterPro"/>
</dbReference>
<evidence type="ECO:0000313" key="11">
    <source>
        <dbReference type="EMBL" id="EFO85860.1"/>
    </source>
</evidence>
<dbReference type="OrthoDB" id="4822at2759"/>
<evidence type="ECO:0000256" key="5">
    <source>
        <dbReference type="ARBA" id="ARBA00023187"/>
    </source>
</evidence>
<comment type="similarity">
    <text evidence="2 7">Belongs to the TFP11/STIP family.</text>
</comment>
<dbReference type="InterPro" id="IPR000467">
    <property type="entry name" value="G_patch_dom"/>
</dbReference>
<dbReference type="EMBL" id="DQ342051">
    <property type="protein sequence ID" value="ABC69943.1"/>
    <property type="molecule type" value="mRNA"/>
</dbReference>
<evidence type="ECO:0000256" key="8">
    <source>
        <dbReference type="SAM" id="MobiDB-lite"/>
    </source>
</evidence>
<dbReference type="EMBL" id="DS268408">
    <property type="protein sequence ID" value="EFO85860.1"/>
    <property type="molecule type" value="Genomic_DNA"/>
</dbReference>
<dbReference type="GO" id="GO:0071008">
    <property type="term" value="C:U2-type post-mRNA release spliceosomal complex"/>
    <property type="evidence" value="ECO:0007669"/>
    <property type="project" value="TreeGrafter"/>
</dbReference>
<dbReference type="eggNOG" id="KOG2184">
    <property type="taxonomic scope" value="Eukaryota"/>
</dbReference>
<dbReference type="FunCoup" id="A1XDB8">
    <property type="interactions" value="2842"/>
</dbReference>
<dbReference type="SMART" id="SM00443">
    <property type="entry name" value="G_patch"/>
    <property type="match status" value="1"/>
</dbReference>
<proteinExistence type="evidence at transcript level"/>
<evidence type="ECO:0000256" key="7">
    <source>
        <dbReference type="PIRNR" id="PIRNR017706"/>
    </source>
</evidence>
<keyword evidence="6 7" id="KW-0539">Nucleus</keyword>
<keyword evidence="5 7" id="KW-0508">mRNA splicing</keyword>
<dbReference type="InterPro" id="IPR024933">
    <property type="entry name" value="TFP11"/>
</dbReference>
<reference evidence="11" key="2">
    <citation type="submission" date="2007-07" db="EMBL/GenBank/DDBJ databases">
        <title>PCAP assembly of the Caenorhabditis remanei genome.</title>
        <authorList>
            <consortium name="The Caenorhabditis remanei Sequencing Consortium"/>
            <person name="Wilson R.K."/>
        </authorList>
    </citation>
    <scope>NUCLEOTIDE SEQUENCE [LARGE SCALE GENOMIC DNA]</scope>
    <source>
        <strain evidence="11">PB4641</strain>
    </source>
</reference>
<dbReference type="HOGENOM" id="CLU_007977_1_1_1"/>
<protein>
    <recommendedName>
        <fullName evidence="7">Septin and tuftelin-interacting protein 1 homolog</fullName>
    </recommendedName>
</protein>
<dbReference type="PANTHER" id="PTHR23329:SF1">
    <property type="entry name" value="TUFTELIN-INTERACTING PROTEIN 11"/>
    <property type="match status" value="1"/>
</dbReference>
<dbReference type="InParanoid" id="A1XDB8"/>
<evidence type="ECO:0000256" key="3">
    <source>
        <dbReference type="ARBA" id="ARBA00022664"/>
    </source>
</evidence>
<sequence length="840" mass="95012">MDDDDGRETFEISDMDMEYAMNPGGRRRFQNKDQATYGVFAPDHDSDDDEQSTSRGPVNKRQKYTAPMSFVSGGVQTSSKIDKTDPASLNMGTYSSKPKNDDDDEVIELNFDRRSKRTAKEQGAQVFAGMRSSNTKGTTDAQFGGWMKHGKSDVIMKMMQSMGYKAGEGLGAKGQGIVEPVTAALRKGRGAVGAYGKEATGPKFGESAAEAQKRLAQGGAARTEGDEQEKTGIKIKGGWKKSQKVKTTYRTIEDVLEEGMSASRPSSHQQSQQYSNIKVIDMTGKQQKVYSGYDSFSMKTRSEYDTVDEEERTVFDVPELLHNLNLLVDLTEEGIRRSNQQLIAVKDQTTALEYDLVQIENSLTTEEEQAKHMKDVFELIDGFSSNRSPTMAECQALFRRLRSEFPHEYELYSLETVAIPIVLPLIQRHFADWKPLQDKSYGCDLISEWRDILDDSKNGRKTTFGHNKTKGDEIRGKLYSYNLFIINFIISAFDRIVWDGILPSIRRACLQWDPRTEMHEMIEVVEEWIPLLSAWITENILEQLIIPKISEAVNQWDPMTDEVPIHQWVVPWLVLLGDRIQTVMPPIRQKLSKALKLWNPMDRSAMATLRPWQNVWSAGTFSSFVAQNIVPKLGSALDTMQLNPGINPEYPEWTACMEWLEMVHPDAIANIVTKYFFPRFYAVLCQWLDSAGVDYNEVRRWYASWKDRIPQALLNYPTVTENLRRSMIAVGTSMKGEKVSGLVAAPIAPMAPAPSAPMSQFAPVTQQLSLKEIIEITAGKHGFTYHPQKDRYKDGRQVFWFGALSIFMDSEMVYVMDPVEFIWRPSGLGELIQMAQGAQG</sequence>
<evidence type="ECO:0000256" key="1">
    <source>
        <dbReference type="ARBA" id="ARBA00004123"/>
    </source>
</evidence>
<evidence type="ECO:0000256" key="4">
    <source>
        <dbReference type="ARBA" id="ARBA00022728"/>
    </source>
</evidence>
<dbReference type="InterPro" id="IPR045211">
    <property type="entry name" value="TFP11/STIP/Ntr1"/>
</dbReference>
<accession>A1XDB8</accession>
<gene>
    <name evidence="11" type="primary">Cre-stip-1</name>
    <name evidence="11" type="ORF">CRE_02065</name>
</gene>
<dbReference type="InterPro" id="IPR022159">
    <property type="entry name" value="STIP/TFIP11_N"/>
</dbReference>
<evidence type="ECO:0000313" key="12">
    <source>
        <dbReference type="Proteomes" id="UP000008281"/>
    </source>
</evidence>
<keyword evidence="3 7" id="KW-0507">mRNA processing</keyword>
<dbReference type="PIRSF" id="PIRSF017706">
    <property type="entry name" value="TFIP11"/>
    <property type="match status" value="1"/>
</dbReference>
<dbReference type="GO" id="GO:0003676">
    <property type="term" value="F:nucleic acid binding"/>
    <property type="evidence" value="ECO:0007669"/>
    <property type="project" value="InterPro"/>
</dbReference>
<feature type="compositionally biased region" description="Acidic residues" evidence="8">
    <location>
        <begin position="1"/>
        <end position="17"/>
    </location>
</feature>
<dbReference type="PROSITE" id="PS50174">
    <property type="entry name" value="G_PATCH"/>
    <property type="match status" value="1"/>
</dbReference>
<organism evidence="10">
    <name type="scientific">Caenorhabditis remanei</name>
    <name type="common">Caenorhabditis vulgaris</name>
    <dbReference type="NCBI Taxonomy" id="31234"/>
    <lineage>
        <taxon>Eukaryota</taxon>
        <taxon>Metazoa</taxon>
        <taxon>Ecdysozoa</taxon>
        <taxon>Nematoda</taxon>
        <taxon>Chromadorea</taxon>
        <taxon>Rhabditida</taxon>
        <taxon>Rhabditina</taxon>
        <taxon>Rhabditomorpha</taxon>
        <taxon>Rhabditoidea</taxon>
        <taxon>Rhabditidae</taxon>
        <taxon>Peloderinae</taxon>
        <taxon>Caenorhabditis</taxon>
    </lineage>
</organism>
<name>A1XDB8_CAERE</name>
<feature type="region of interest" description="Disordered" evidence="8">
    <location>
        <begin position="1"/>
        <end position="144"/>
    </location>
</feature>
<dbReference type="Pfam" id="PF12457">
    <property type="entry name" value="TIP_N"/>
    <property type="match status" value="1"/>
</dbReference>
<feature type="domain" description="G-patch" evidence="9">
    <location>
        <begin position="151"/>
        <end position="197"/>
    </location>
</feature>
<reference evidence="10" key="1">
    <citation type="journal article" date="2007" name="Exp. Cell Res.">
        <title>Characterization of STIP, a multi-domain nuclear protein, highly conserved in metazoans, and essential for embryogenesis in Caenorhabditis elegans.</title>
        <authorList>
            <person name="Ji Q."/>
            <person name="Huang C.H."/>
            <person name="Peng J."/>
            <person name="Hashmi S."/>
            <person name="Ye T."/>
            <person name="Chen Y."/>
        </authorList>
    </citation>
    <scope>NUCLEOTIDE SEQUENCE</scope>
    <source>
        <strain evidence="10">PB4641</strain>
    </source>
</reference>
<dbReference type="InterPro" id="IPR022783">
    <property type="entry name" value="GCFC_dom"/>
</dbReference>
<evidence type="ECO:0000256" key="6">
    <source>
        <dbReference type="ARBA" id="ARBA00023242"/>
    </source>
</evidence>
<comment type="subcellular location">
    <subcellularLocation>
        <location evidence="1 7">Nucleus</location>
    </subcellularLocation>
</comment>